<evidence type="ECO:0000259" key="3">
    <source>
        <dbReference type="Pfam" id="PF13304"/>
    </source>
</evidence>
<dbReference type="Pfam" id="PF20469">
    <property type="entry name" value="OLD-like_TOPRIM"/>
    <property type="match status" value="1"/>
</dbReference>
<dbReference type="PANTHER" id="PTHR43581">
    <property type="entry name" value="ATP/GTP PHOSPHATASE"/>
    <property type="match status" value="1"/>
</dbReference>
<evidence type="ECO:0000259" key="2">
    <source>
        <dbReference type="Pfam" id="PF13175"/>
    </source>
</evidence>
<feature type="domain" description="Endonuclease GajA/Old nuclease/RecF-like AAA" evidence="2">
    <location>
        <begin position="8"/>
        <end position="122"/>
    </location>
</feature>
<keyword evidence="5" id="KW-0378">Hydrolase</keyword>
<evidence type="ECO:0000256" key="1">
    <source>
        <dbReference type="SAM" id="Coils"/>
    </source>
</evidence>
<keyword evidence="5" id="KW-0540">Nuclease</keyword>
<comment type="caution">
    <text evidence="5">The sequence shown here is derived from an EMBL/GenBank/DDBJ whole genome shotgun (WGS) entry which is preliminary data.</text>
</comment>
<dbReference type="InterPro" id="IPR027417">
    <property type="entry name" value="P-loop_NTPase"/>
</dbReference>
<dbReference type="Proteomes" id="UP000252118">
    <property type="component" value="Unassembled WGS sequence"/>
</dbReference>
<dbReference type="SUPFAM" id="SSF52540">
    <property type="entry name" value="P-loop containing nucleoside triphosphate hydrolases"/>
    <property type="match status" value="1"/>
</dbReference>
<dbReference type="PANTHER" id="PTHR43581:SF4">
    <property type="entry name" value="ATP_GTP PHOSPHATASE"/>
    <property type="match status" value="1"/>
</dbReference>
<reference evidence="5 6" key="1">
    <citation type="submission" date="2018-06" db="EMBL/GenBank/DDBJ databases">
        <title>Freshwater and sediment microbial communities from various areas in North America, analyzing microbe dynamics in response to fracking.</title>
        <authorList>
            <person name="Lamendella R."/>
        </authorList>
    </citation>
    <scope>NUCLEOTIDE SEQUENCE [LARGE SCALE GENOMIC DNA]</scope>
    <source>
        <strain evidence="5 6">97B</strain>
    </source>
</reference>
<feature type="domain" description="OLD protein-like TOPRIM" evidence="4">
    <location>
        <begin position="436"/>
        <end position="499"/>
    </location>
</feature>
<evidence type="ECO:0000313" key="6">
    <source>
        <dbReference type="Proteomes" id="UP000252118"/>
    </source>
</evidence>
<protein>
    <submittedName>
        <fullName evidence="5">Putative ATP-dependent endonuclease of OLD family</fullName>
    </submittedName>
</protein>
<feature type="coiled-coil region" evidence="1">
    <location>
        <begin position="180"/>
        <end position="207"/>
    </location>
</feature>
<dbReference type="Pfam" id="PF13175">
    <property type="entry name" value="AAA_15"/>
    <property type="match status" value="1"/>
</dbReference>
<dbReference type="Pfam" id="PF13304">
    <property type="entry name" value="AAA_21"/>
    <property type="match status" value="1"/>
</dbReference>
<dbReference type="RefSeq" id="WP_113970917.1">
    <property type="nucleotide sequence ID" value="NZ_QNRJ01000020.1"/>
</dbReference>
<evidence type="ECO:0000313" key="5">
    <source>
        <dbReference type="EMBL" id="RBP01202.1"/>
    </source>
</evidence>
<accession>A0A366EFN3</accession>
<dbReference type="OrthoDB" id="308933at2"/>
<keyword evidence="5" id="KW-0255">Endonuclease</keyword>
<dbReference type="GO" id="GO:0004519">
    <property type="term" value="F:endonuclease activity"/>
    <property type="evidence" value="ECO:0007669"/>
    <property type="project" value="UniProtKB-KW"/>
</dbReference>
<organism evidence="5 6">
    <name type="scientific">Rossellomorea aquimaris</name>
    <dbReference type="NCBI Taxonomy" id="189382"/>
    <lineage>
        <taxon>Bacteria</taxon>
        <taxon>Bacillati</taxon>
        <taxon>Bacillota</taxon>
        <taxon>Bacilli</taxon>
        <taxon>Bacillales</taxon>
        <taxon>Bacillaceae</taxon>
        <taxon>Rossellomorea</taxon>
    </lineage>
</organism>
<dbReference type="EMBL" id="QNRJ01000020">
    <property type="protein sequence ID" value="RBP01202.1"/>
    <property type="molecule type" value="Genomic_DNA"/>
</dbReference>
<proteinExistence type="predicted"/>
<dbReference type="InterPro" id="IPR003959">
    <property type="entry name" value="ATPase_AAA_core"/>
</dbReference>
<dbReference type="InterPro" id="IPR034139">
    <property type="entry name" value="TOPRIM_OLD"/>
</dbReference>
<dbReference type="GO" id="GO:0005524">
    <property type="term" value="F:ATP binding"/>
    <property type="evidence" value="ECO:0007669"/>
    <property type="project" value="InterPro"/>
</dbReference>
<gene>
    <name evidence="5" type="ORF">DET59_1203</name>
</gene>
<dbReference type="AlphaFoldDB" id="A0A366EFN3"/>
<keyword evidence="1" id="KW-0175">Coiled coil</keyword>
<dbReference type="InterPro" id="IPR051396">
    <property type="entry name" value="Bact_Antivir_Def_Nuclease"/>
</dbReference>
<dbReference type="GO" id="GO:0016887">
    <property type="term" value="F:ATP hydrolysis activity"/>
    <property type="evidence" value="ECO:0007669"/>
    <property type="project" value="InterPro"/>
</dbReference>
<evidence type="ECO:0000259" key="4">
    <source>
        <dbReference type="Pfam" id="PF20469"/>
    </source>
</evidence>
<dbReference type="CDD" id="cd01026">
    <property type="entry name" value="TOPRIM_OLD"/>
    <property type="match status" value="1"/>
</dbReference>
<name>A0A366EFN3_9BACI</name>
<dbReference type="Gene3D" id="3.40.50.300">
    <property type="entry name" value="P-loop containing nucleotide triphosphate hydrolases"/>
    <property type="match status" value="1"/>
</dbReference>
<sequence length="666" mass="76384">MKIPKSPYISRIRMKNFRNFKDVDAQLNHKQIIIGENNVGKTNFIRALRLILDPTLNDEDRFLLDSDFHEGIEEPMKNNEVIEISIELRGFEHNKTILSVLDGASVNFSPPTLRLTYRYFPKVRDDGNIDYQYIIFQGENEDKPFNHYHRRFLNMSVIDAIRDVESELKNSRKSPISKLIKQYDIRKEELEEIANSLKEKSDEVLSIDELVDLTNNISSRFSDIIGKQVDSKVSLETVEIDPNRILNTLKLLVGENRRHTSETSLGINNILYITLVLYYLEDKTIPSVLKNDVFTLLLSEEGSEVLRDSYDLNSKNNYILKNEISDETLEQLYGFMDTFHSSSDGFTILAIEEPESHLHPALQRVIYKDVMKKNTSIIMTTHSPHITSVAPIESIVHLRPTKSGTHVNTTANLKLEPRDRMDLERYLDIKRGEIYFGRGVILVEGVAEEYLIPRFAEELGKGLDKKGIICCNVNSTNFEPYVKFLASLGIPYVVITDGDYYILIEGEDGVAKKFGIACEDEHDKYGYDGNDRISKLVRSLKLVERCAIPIEYAQQDEFFEGIGFFIGVHTMEIDMMESYNPSNTAENIFINIFNELTFGGEKQRSNFKKDFEIGNYHSCLNKIEGSHSQIGKGRFAQQLSIFATEDMIPSYIANAINKIYSKVDEI</sequence>
<feature type="domain" description="ATPase AAA-type core" evidence="3">
    <location>
        <begin position="331"/>
        <end position="386"/>
    </location>
</feature>
<dbReference type="InterPro" id="IPR041685">
    <property type="entry name" value="AAA_GajA/Old/RecF-like"/>
</dbReference>